<sequence length="602" mass="67782">MSDSQITSEVSQQFLRRTPVKLRQFSRLLNDMLTQKIEPLRVKALLSQVNKTRESCLAHQYDNTAKLLNQLLSQLSLSDEALETQRPLLKRLSIKLQEHSEKLELGVRPEKASLHDKQKVMQPGNLPVEQTDNSADSTNQQTKQESAESDQTESPDKTVTETSDTEKDSTIGESSKRQTSMSILSEHRVLLEKNTVIFADADPQRFHLIQQQFESLGVDVKFTESLGTAKQWAIEDPGSVIIASLNLADTNEQLSDDEVEQVRMPLIFTAERDNQQERLRGLRSGGTGFLVEPVSISGLLEQIEQQTETQEDTPYRVLIMEDSKAQARFYEKVLSKGHFDVRIVTDPTVLFDALRGFEPETILMDMQMPTCSGIELTRIIRQIPRFTYLPIIFLSAEESNSKQNQALLAGGTSFIVKPVDKEQLMFLAGLYTKRFRLLNPQIGVNPDTGLPYSAEFKRNISIESARTSRNGRNIALAVIQLDGADELIKAANYSAINIGVSQLALLLKKRLRKTDIIGHLETGQLGVILSTGSPADWKSIMDEVRLHFAELPFHWHDEQQKLTISIGLAVLSIDWDAHRWFELARNNLHTAMANGGDQIHTN</sequence>
<gene>
    <name evidence="1" type="ORF">ABVT43_19315</name>
</gene>
<evidence type="ECO:0000313" key="1">
    <source>
        <dbReference type="EMBL" id="MET1257298.1"/>
    </source>
</evidence>
<dbReference type="InterPro" id="IPR029787">
    <property type="entry name" value="Nucleotide_cyclase"/>
</dbReference>
<dbReference type="Pfam" id="PF00072">
    <property type="entry name" value="Response_reg"/>
    <property type="match status" value="1"/>
</dbReference>
<dbReference type="PANTHER" id="PTHR44591:SF3">
    <property type="entry name" value="RESPONSE REGULATORY DOMAIN-CONTAINING PROTEIN"/>
    <property type="match status" value="1"/>
</dbReference>
<name>A0ABV2BZD3_9GAMM</name>
<dbReference type="SMART" id="SM00267">
    <property type="entry name" value="GGDEF"/>
    <property type="match status" value="1"/>
</dbReference>
<dbReference type="Pfam" id="PF00990">
    <property type="entry name" value="GGDEF"/>
    <property type="match status" value="1"/>
</dbReference>
<comment type="caution">
    <text evidence="1">The sequence shown here is derived from an EMBL/GenBank/DDBJ whole genome shotgun (WGS) entry which is preliminary data.</text>
</comment>
<dbReference type="SUPFAM" id="SSF55073">
    <property type="entry name" value="Nucleotide cyclase"/>
    <property type="match status" value="1"/>
</dbReference>
<dbReference type="SUPFAM" id="SSF52172">
    <property type="entry name" value="CheY-like"/>
    <property type="match status" value="2"/>
</dbReference>
<dbReference type="InterPro" id="IPR043128">
    <property type="entry name" value="Rev_trsase/Diguanyl_cyclase"/>
</dbReference>
<organism evidence="1 2">
    <name type="scientific">Aliikangiella maris</name>
    <dbReference type="NCBI Taxonomy" id="3162458"/>
    <lineage>
        <taxon>Bacteria</taxon>
        <taxon>Pseudomonadati</taxon>
        <taxon>Pseudomonadota</taxon>
        <taxon>Gammaproteobacteria</taxon>
        <taxon>Oceanospirillales</taxon>
        <taxon>Pleioneaceae</taxon>
        <taxon>Aliikangiella</taxon>
    </lineage>
</organism>
<dbReference type="PANTHER" id="PTHR44591">
    <property type="entry name" value="STRESS RESPONSE REGULATOR PROTEIN 1"/>
    <property type="match status" value="1"/>
</dbReference>
<evidence type="ECO:0000313" key="2">
    <source>
        <dbReference type="Proteomes" id="UP001548189"/>
    </source>
</evidence>
<keyword evidence="2" id="KW-1185">Reference proteome</keyword>
<dbReference type="InterPro" id="IPR050595">
    <property type="entry name" value="Bact_response_regulator"/>
</dbReference>
<dbReference type="PROSITE" id="PS50110">
    <property type="entry name" value="RESPONSE_REGULATORY"/>
    <property type="match status" value="2"/>
</dbReference>
<dbReference type="PROSITE" id="PS50887">
    <property type="entry name" value="GGDEF"/>
    <property type="match status" value="1"/>
</dbReference>
<proteinExistence type="predicted"/>
<dbReference type="Gene3D" id="3.40.50.2300">
    <property type="match status" value="2"/>
</dbReference>
<dbReference type="EMBL" id="JBEVCJ010000044">
    <property type="protein sequence ID" value="MET1257298.1"/>
    <property type="molecule type" value="Genomic_DNA"/>
</dbReference>
<dbReference type="InterPro" id="IPR001789">
    <property type="entry name" value="Sig_transdc_resp-reg_receiver"/>
</dbReference>
<dbReference type="CDD" id="cd17546">
    <property type="entry name" value="REC_hyHK_CKI1_RcsC-like"/>
    <property type="match status" value="1"/>
</dbReference>
<reference evidence="1 2" key="1">
    <citation type="submission" date="2024-06" db="EMBL/GenBank/DDBJ databases">
        <authorList>
            <person name="Li F."/>
        </authorList>
    </citation>
    <scope>NUCLEOTIDE SEQUENCE [LARGE SCALE GENOMIC DNA]</scope>
    <source>
        <strain evidence="1 2">GXAS 311</strain>
    </source>
</reference>
<dbReference type="Gene3D" id="3.30.70.270">
    <property type="match status" value="1"/>
</dbReference>
<dbReference type="SMART" id="SM00448">
    <property type="entry name" value="REC"/>
    <property type="match status" value="2"/>
</dbReference>
<accession>A0ABV2BZD3</accession>
<dbReference type="Proteomes" id="UP001548189">
    <property type="component" value="Unassembled WGS sequence"/>
</dbReference>
<dbReference type="InterPro" id="IPR000160">
    <property type="entry name" value="GGDEF_dom"/>
</dbReference>
<protein>
    <submittedName>
        <fullName evidence="1">Response regulator</fullName>
    </submittedName>
</protein>
<dbReference type="InterPro" id="IPR011006">
    <property type="entry name" value="CheY-like_superfamily"/>
</dbReference>